<dbReference type="EMBL" id="LT899436">
    <property type="protein sequence ID" value="SNR16197.1"/>
    <property type="molecule type" value="Genomic_DNA"/>
</dbReference>
<keyword evidence="1" id="KW-0472">Membrane</keyword>
<reference evidence="2 3" key="1">
    <citation type="submission" date="2017-07" db="EMBL/GenBank/DDBJ databases">
        <authorList>
            <person name="Sun Z.S."/>
            <person name="Albrecht U."/>
            <person name="Echele G."/>
            <person name="Lee C.C."/>
        </authorList>
    </citation>
    <scope>NUCLEOTIDE SEQUENCE [LARGE SCALE GENOMIC DNA]</scope>
    <source>
        <strain evidence="3">type strain: KCTC 22618</strain>
    </source>
</reference>
<dbReference type="AlphaFoldDB" id="A0A238UAH6"/>
<keyword evidence="3" id="KW-1185">Reference proteome</keyword>
<keyword evidence="1" id="KW-0812">Transmembrane</keyword>
<name>A0A238UAH6_9FLAO</name>
<dbReference type="Proteomes" id="UP000215214">
    <property type="component" value="Chromosome TJEJU"/>
</dbReference>
<dbReference type="RefSeq" id="WP_095072567.1">
    <property type="nucleotide sequence ID" value="NZ_LT899436.1"/>
</dbReference>
<protein>
    <submittedName>
        <fullName evidence="2">Uncharacterized protein</fullName>
    </submittedName>
</protein>
<accession>A0A238UAH6</accession>
<dbReference type="OrthoDB" id="664873at2"/>
<organism evidence="2 3">
    <name type="scientific">Tenacibaculum jejuense</name>
    <dbReference type="NCBI Taxonomy" id="584609"/>
    <lineage>
        <taxon>Bacteria</taxon>
        <taxon>Pseudomonadati</taxon>
        <taxon>Bacteroidota</taxon>
        <taxon>Flavobacteriia</taxon>
        <taxon>Flavobacteriales</taxon>
        <taxon>Flavobacteriaceae</taxon>
        <taxon>Tenacibaculum</taxon>
    </lineage>
</organism>
<evidence type="ECO:0000313" key="3">
    <source>
        <dbReference type="Proteomes" id="UP000215214"/>
    </source>
</evidence>
<evidence type="ECO:0000313" key="2">
    <source>
        <dbReference type="EMBL" id="SNR16197.1"/>
    </source>
</evidence>
<dbReference type="KEGG" id="tje:TJEJU_2513"/>
<proteinExistence type="predicted"/>
<feature type="transmembrane region" description="Helical" evidence="1">
    <location>
        <begin position="220"/>
        <end position="239"/>
    </location>
</feature>
<keyword evidence="1" id="KW-1133">Transmembrane helix</keyword>
<feature type="transmembrane region" description="Helical" evidence="1">
    <location>
        <begin position="251"/>
        <end position="270"/>
    </location>
</feature>
<evidence type="ECO:0000256" key="1">
    <source>
        <dbReference type="SAM" id="Phobius"/>
    </source>
</evidence>
<gene>
    <name evidence="2" type="ORF">TJEJU_2513</name>
</gene>
<sequence>MGHRSFLFFVNKDSQEEVDFFSGTNSLLLFEANNSLPLFWLTLIDKQTLENKIKDWEAFERIDYEDHDAIDVWEENNSLEFFITKSQFNKNSTLGLDYIKRLNADYISLYQEFTHVILSNFEDNYELVIDIFQLRGFEENLADFIEPLRQQIESITHQEKNTNYFLFPEDLIVSGTGFLSHFVQEDFSLPNYEKVLRSREISRYEGESNHAVKEIYNRDLLLFFIFIVLLCPLFTYVAYRGYQKEGITMAVLMVLVLNILFYYFSLSGILRQLKAFKDLKKNKQLSVD</sequence>